<accession>A0A5R9AE64</accession>
<evidence type="ECO:0000256" key="1">
    <source>
        <dbReference type="SAM" id="MobiDB-lite"/>
    </source>
</evidence>
<dbReference type="RefSeq" id="WP_138170041.1">
    <property type="nucleotide sequence ID" value="NZ_VAWA01000006.1"/>
</dbReference>
<name>A0A5R9AE64_9MICC</name>
<dbReference type="EMBL" id="VAWA01000006">
    <property type="protein sequence ID" value="TLP76898.1"/>
    <property type="molecule type" value="Genomic_DNA"/>
</dbReference>
<feature type="transmembrane region" description="Helical" evidence="2">
    <location>
        <begin position="176"/>
        <end position="197"/>
    </location>
</feature>
<protein>
    <submittedName>
        <fullName evidence="3">Uncharacterized protein</fullName>
    </submittedName>
</protein>
<feature type="region of interest" description="Disordered" evidence="1">
    <location>
        <begin position="1"/>
        <end position="53"/>
    </location>
</feature>
<feature type="transmembrane region" description="Helical" evidence="2">
    <location>
        <begin position="65"/>
        <end position="84"/>
    </location>
</feature>
<dbReference type="OrthoDB" id="3831145at2"/>
<feature type="transmembrane region" description="Helical" evidence="2">
    <location>
        <begin position="151"/>
        <end position="170"/>
    </location>
</feature>
<feature type="compositionally biased region" description="Low complexity" evidence="1">
    <location>
        <begin position="21"/>
        <end position="38"/>
    </location>
</feature>
<feature type="compositionally biased region" description="Basic and acidic residues" evidence="1">
    <location>
        <begin position="1"/>
        <end position="11"/>
    </location>
</feature>
<keyword evidence="4" id="KW-1185">Reference proteome</keyword>
<dbReference type="Proteomes" id="UP000306544">
    <property type="component" value="Unassembled WGS sequence"/>
</dbReference>
<keyword evidence="2" id="KW-0812">Transmembrane</keyword>
<evidence type="ECO:0000313" key="3">
    <source>
        <dbReference type="EMBL" id="TLP76898.1"/>
    </source>
</evidence>
<sequence>MSNPPHEDRSQDPQWGLPDQSAASGAGRPPEPGPSSSRYGTEPYDPQAYGRPVPEPEKFRKLKRFTLLSLAVYLINQLVSFIMMNTATFREQMISDFQQQLTAAGQTVDRSDIEGYLSMVLGVTVVFALIGLGIYLMVYYGLRAAKSWARIVGIIFAVLGAFFGIFGFVLGGPTDFATVVVTLIWIGVNVYWLVLAFNPDVARYLREVKR</sequence>
<reference evidence="3 4" key="1">
    <citation type="submission" date="2019-05" db="EMBL/GenBank/DDBJ databases">
        <title>Nesterenkonia sp. GY239, isolated from the Southern Atlantic Ocean.</title>
        <authorList>
            <person name="Zhang G."/>
        </authorList>
    </citation>
    <scope>NUCLEOTIDE SEQUENCE [LARGE SCALE GENOMIC DNA]</scope>
    <source>
        <strain evidence="3 4">GY239</strain>
    </source>
</reference>
<keyword evidence="2" id="KW-0472">Membrane</keyword>
<dbReference type="AlphaFoldDB" id="A0A5R9AE64"/>
<organism evidence="3 4">
    <name type="scientific">Nesterenkonia sphaerica</name>
    <dbReference type="NCBI Taxonomy" id="1804988"/>
    <lineage>
        <taxon>Bacteria</taxon>
        <taxon>Bacillati</taxon>
        <taxon>Actinomycetota</taxon>
        <taxon>Actinomycetes</taxon>
        <taxon>Micrococcales</taxon>
        <taxon>Micrococcaceae</taxon>
        <taxon>Nesterenkonia</taxon>
    </lineage>
</organism>
<feature type="transmembrane region" description="Helical" evidence="2">
    <location>
        <begin position="116"/>
        <end position="139"/>
    </location>
</feature>
<gene>
    <name evidence="3" type="ORF">FEF27_06560</name>
</gene>
<evidence type="ECO:0000313" key="4">
    <source>
        <dbReference type="Proteomes" id="UP000306544"/>
    </source>
</evidence>
<proteinExistence type="predicted"/>
<evidence type="ECO:0000256" key="2">
    <source>
        <dbReference type="SAM" id="Phobius"/>
    </source>
</evidence>
<keyword evidence="2" id="KW-1133">Transmembrane helix</keyword>
<comment type="caution">
    <text evidence="3">The sequence shown here is derived from an EMBL/GenBank/DDBJ whole genome shotgun (WGS) entry which is preliminary data.</text>
</comment>